<dbReference type="InterPro" id="IPR057600">
    <property type="entry name" value="TORTIFOLIA1/SINE1-2_N"/>
</dbReference>
<dbReference type="PANTHER" id="PTHR31355">
    <property type="entry name" value="MICROTUBULE-ASSOCIATED PROTEIN TORTIFOLIA1"/>
    <property type="match status" value="1"/>
</dbReference>
<evidence type="ECO:0000256" key="1">
    <source>
        <dbReference type="SAM" id="Coils"/>
    </source>
</evidence>
<sequence length="591" mass="66744">MNLGRGDDERDVVIHRQLHPQGKQRSRPQSAGGYSVKRMGLDEEKLKIRMALRALDERDLDSNIISWLKHVAIQGQERETPKLLLLELFHGLDSSNVNGRKQRFRLARHLVTTSSYVEINDTVPTILRTMVKRASEEKSQGLYEEEFAFLRDLADCALSLASVQDEGRRDWVGQSLVKPFLDVVSKTLNADKIAGCSRHLQAVLSACSLSTHIELEVSQAIARDVSNRVGKLFRHHRHHCARIPEVCALMEKCCEITQLDLSQQQVQTLVELVAAAVENKDNWHVRKAGLDLLTTISTVFVDAPKFPGDSEAREVLRKYMGIIQGSLDKARYDKIVHVRKAMQRAQAAFNAVELVSFDDYEVELEDLNQRQAGARSKSRKSAKLRKPFARPKSKLGNDFGIQIFVPTEDDGEQKEVDLTRPRGGEGPPQDALQEAPASPSTSSPERSPEARSAHLGEAMARSESPEKPSVVFDDPGSKEFYQDSVVVEGAKGDGKEHVVSVSNHTLESLVTIHAQEIEKFYREKEREELDKLKDKFESHFKKLEEAFERDTTKVRSVIQSAIEREIDFFKRDRLPKLAKLLTDKREGGEEK</sequence>
<dbReference type="GO" id="GO:0005874">
    <property type="term" value="C:microtubule"/>
    <property type="evidence" value="ECO:0007669"/>
    <property type="project" value="InterPro"/>
</dbReference>
<name>A0AAX4P1A3_9CHLO</name>
<dbReference type="AlphaFoldDB" id="A0AAX4P1A3"/>
<feature type="compositionally biased region" description="Basic residues" evidence="2">
    <location>
        <begin position="376"/>
        <end position="393"/>
    </location>
</feature>
<evidence type="ECO:0000256" key="2">
    <source>
        <dbReference type="SAM" id="MobiDB-lite"/>
    </source>
</evidence>
<evidence type="ECO:0000259" key="3">
    <source>
        <dbReference type="Pfam" id="PF24714"/>
    </source>
</evidence>
<dbReference type="SUPFAM" id="SSF48371">
    <property type="entry name" value="ARM repeat"/>
    <property type="match status" value="1"/>
</dbReference>
<dbReference type="PANTHER" id="PTHR31355:SF7">
    <property type="entry name" value="MICROTUBULE-ASSOCIATED PROTEIN TORTIFOLIA1"/>
    <property type="match status" value="1"/>
</dbReference>
<dbReference type="InterPro" id="IPR033337">
    <property type="entry name" value="TORTIFOLIA1/SINE1-2"/>
</dbReference>
<dbReference type="EMBL" id="CP151502">
    <property type="protein sequence ID" value="WZN60082.1"/>
    <property type="molecule type" value="Genomic_DNA"/>
</dbReference>
<dbReference type="InterPro" id="IPR016024">
    <property type="entry name" value="ARM-type_fold"/>
</dbReference>
<dbReference type="Proteomes" id="UP001472866">
    <property type="component" value="Chromosome 02"/>
</dbReference>
<organism evidence="4 5">
    <name type="scientific">Chloropicon roscoffensis</name>
    <dbReference type="NCBI Taxonomy" id="1461544"/>
    <lineage>
        <taxon>Eukaryota</taxon>
        <taxon>Viridiplantae</taxon>
        <taxon>Chlorophyta</taxon>
        <taxon>Chloropicophyceae</taxon>
        <taxon>Chloropicales</taxon>
        <taxon>Chloropicaceae</taxon>
        <taxon>Chloropicon</taxon>
    </lineage>
</organism>
<feature type="region of interest" description="Disordered" evidence="2">
    <location>
        <begin position="370"/>
        <end position="476"/>
    </location>
</feature>
<evidence type="ECO:0000313" key="5">
    <source>
        <dbReference type="Proteomes" id="UP001472866"/>
    </source>
</evidence>
<feature type="coiled-coil region" evidence="1">
    <location>
        <begin position="522"/>
        <end position="549"/>
    </location>
</feature>
<evidence type="ECO:0000313" key="4">
    <source>
        <dbReference type="EMBL" id="WZN60082.1"/>
    </source>
</evidence>
<protein>
    <recommendedName>
        <fullName evidence="3">TORTIFOLIA1/SINE1-2 N-terminal domain-containing protein</fullName>
    </recommendedName>
</protein>
<dbReference type="GO" id="GO:0008017">
    <property type="term" value="F:microtubule binding"/>
    <property type="evidence" value="ECO:0007669"/>
    <property type="project" value="InterPro"/>
</dbReference>
<gene>
    <name evidence="4" type="ORF">HKI87_02g16100</name>
</gene>
<accession>A0AAX4P1A3</accession>
<keyword evidence="1" id="KW-0175">Coiled coil</keyword>
<feature type="compositionally biased region" description="Low complexity" evidence="2">
    <location>
        <begin position="434"/>
        <end position="445"/>
    </location>
</feature>
<keyword evidence="5" id="KW-1185">Reference proteome</keyword>
<feature type="compositionally biased region" description="Basic and acidic residues" evidence="2">
    <location>
        <begin position="413"/>
        <end position="423"/>
    </location>
</feature>
<proteinExistence type="predicted"/>
<feature type="domain" description="TORTIFOLIA1/SINE1-2 N-terminal" evidence="3">
    <location>
        <begin position="45"/>
        <end position="348"/>
    </location>
</feature>
<reference evidence="4 5" key="1">
    <citation type="submission" date="2024-03" db="EMBL/GenBank/DDBJ databases">
        <title>Complete genome sequence of the green alga Chloropicon roscoffensis RCC1871.</title>
        <authorList>
            <person name="Lemieux C."/>
            <person name="Pombert J.-F."/>
            <person name="Otis C."/>
            <person name="Turmel M."/>
        </authorList>
    </citation>
    <scope>NUCLEOTIDE SEQUENCE [LARGE SCALE GENOMIC DNA]</scope>
    <source>
        <strain evidence="4 5">RCC1871</strain>
    </source>
</reference>
<dbReference type="Pfam" id="PF24714">
    <property type="entry name" value="TOR1L1_N"/>
    <property type="match status" value="1"/>
</dbReference>